<keyword evidence="3" id="KW-1185">Reference proteome</keyword>
<feature type="region of interest" description="Disordered" evidence="1">
    <location>
        <begin position="55"/>
        <end position="74"/>
    </location>
</feature>
<evidence type="ECO:0000313" key="2">
    <source>
        <dbReference type="EMBL" id="KAK7471984.1"/>
    </source>
</evidence>
<reference evidence="2 3" key="1">
    <citation type="submission" date="2024-01" db="EMBL/GenBank/DDBJ databases">
        <title>A draft genome for the cacao thread blight pathogen Marasmiellus scandens.</title>
        <authorList>
            <person name="Baruah I.K."/>
            <person name="Leung J."/>
            <person name="Bukari Y."/>
            <person name="Amoako-Attah I."/>
            <person name="Meinhardt L.W."/>
            <person name="Bailey B.A."/>
            <person name="Cohen S.P."/>
        </authorList>
    </citation>
    <scope>NUCLEOTIDE SEQUENCE [LARGE SCALE GENOMIC DNA]</scope>
    <source>
        <strain evidence="2 3">GH-19</strain>
    </source>
</reference>
<sequence>MQGQSLPPKPPALLSSDEERDNAMDYDEVEELGDESGTGFSDQMVVEEVEDTSINRASKTKTRSAKKMPGKVTKEHFNSPQTIRLAEYGKAVIRMETCIGRLFQEDDNKSWDVLIDALRNEKEDSELIDTVYCVNDDEHLRKLMIRYMSDGSGEVRYQFKKAVQADVLAYFGIPGKMSMTEVHFLVQWLTDKRKAHHGEVDSQVCLLSSSSFG</sequence>
<accession>A0ABR1K3C5</accession>
<feature type="compositionally biased region" description="Basic residues" evidence="1">
    <location>
        <begin position="58"/>
        <end position="69"/>
    </location>
</feature>
<dbReference type="EMBL" id="JBANRG010000001">
    <property type="protein sequence ID" value="KAK7471984.1"/>
    <property type="molecule type" value="Genomic_DNA"/>
</dbReference>
<dbReference type="Proteomes" id="UP001498398">
    <property type="component" value="Unassembled WGS sequence"/>
</dbReference>
<organism evidence="2 3">
    <name type="scientific">Marasmiellus scandens</name>
    <dbReference type="NCBI Taxonomy" id="2682957"/>
    <lineage>
        <taxon>Eukaryota</taxon>
        <taxon>Fungi</taxon>
        <taxon>Dikarya</taxon>
        <taxon>Basidiomycota</taxon>
        <taxon>Agaricomycotina</taxon>
        <taxon>Agaricomycetes</taxon>
        <taxon>Agaricomycetidae</taxon>
        <taxon>Agaricales</taxon>
        <taxon>Marasmiineae</taxon>
        <taxon>Omphalotaceae</taxon>
        <taxon>Marasmiellus</taxon>
    </lineage>
</organism>
<feature type="region of interest" description="Disordered" evidence="1">
    <location>
        <begin position="1"/>
        <end position="43"/>
    </location>
</feature>
<protein>
    <submittedName>
        <fullName evidence="2">Uncharacterized protein</fullName>
    </submittedName>
</protein>
<evidence type="ECO:0000313" key="3">
    <source>
        <dbReference type="Proteomes" id="UP001498398"/>
    </source>
</evidence>
<name>A0ABR1K3C5_9AGAR</name>
<proteinExistence type="predicted"/>
<comment type="caution">
    <text evidence="2">The sequence shown here is derived from an EMBL/GenBank/DDBJ whole genome shotgun (WGS) entry which is preliminary data.</text>
</comment>
<evidence type="ECO:0000256" key="1">
    <source>
        <dbReference type="SAM" id="MobiDB-lite"/>
    </source>
</evidence>
<gene>
    <name evidence="2" type="ORF">VKT23_000092</name>
</gene>
<feature type="compositionally biased region" description="Acidic residues" evidence="1">
    <location>
        <begin position="16"/>
        <end position="34"/>
    </location>
</feature>